<protein>
    <recommendedName>
        <fullName evidence="4">Protein moonraker</fullName>
    </recommendedName>
</protein>
<dbReference type="RefSeq" id="XP_038074788.1">
    <property type="nucleotide sequence ID" value="XM_038218860.1"/>
</dbReference>
<feature type="region of interest" description="Disordered" evidence="1">
    <location>
        <begin position="361"/>
        <end position="388"/>
    </location>
</feature>
<dbReference type="GO" id="GO:0034451">
    <property type="term" value="C:centriolar satellite"/>
    <property type="evidence" value="ECO:0007669"/>
    <property type="project" value="TreeGrafter"/>
</dbReference>
<dbReference type="GO" id="GO:0007099">
    <property type="term" value="P:centriole replication"/>
    <property type="evidence" value="ECO:0007669"/>
    <property type="project" value="InterPro"/>
</dbReference>
<feature type="region of interest" description="Disordered" evidence="1">
    <location>
        <begin position="33"/>
        <end position="59"/>
    </location>
</feature>
<dbReference type="PANTHER" id="PTHR15732">
    <property type="entry name" value="PROTEIN MOONRAKER"/>
    <property type="match status" value="1"/>
</dbReference>
<dbReference type="RefSeq" id="XP_038074786.1">
    <property type="nucleotide sequence ID" value="XM_038218858.1"/>
</dbReference>
<feature type="region of interest" description="Disordered" evidence="1">
    <location>
        <begin position="903"/>
        <end position="925"/>
    </location>
</feature>
<evidence type="ECO:0000313" key="2">
    <source>
        <dbReference type="EnsemblMetazoa" id="XP_038074788.1"/>
    </source>
</evidence>
<feature type="region of interest" description="Disordered" evidence="1">
    <location>
        <begin position="867"/>
        <end position="890"/>
    </location>
</feature>
<proteinExistence type="predicted"/>
<dbReference type="EnsemblMetazoa" id="XM_038218858.1">
    <property type="protein sequence ID" value="XP_038074786.1"/>
    <property type="gene ID" value="LOC119742696"/>
</dbReference>
<organism evidence="2 3">
    <name type="scientific">Patiria miniata</name>
    <name type="common">Bat star</name>
    <name type="synonym">Asterina miniata</name>
    <dbReference type="NCBI Taxonomy" id="46514"/>
    <lineage>
        <taxon>Eukaryota</taxon>
        <taxon>Metazoa</taxon>
        <taxon>Echinodermata</taxon>
        <taxon>Eleutherozoa</taxon>
        <taxon>Asterozoa</taxon>
        <taxon>Asteroidea</taxon>
        <taxon>Valvatacea</taxon>
        <taxon>Valvatida</taxon>
        <taxon>Asterinidae</taxon>
        <taxon>Patiria</taxon>
    </lineage>
</organism>
<feature type="region of interest" description="Disordered" evidence="1">
    <location>
        <begin position="168"/>
        <end position="196"/>
    </location>
</feature>
<feature type="region of interest" description="Disordered" evidence="1">
    <location>
        <begin position="219"/>
        <end position="246"/>
    </location>
</feature>
<dbReference type="Proteomes" id="UP000887568">
    <property type="component" value="Unplaced"/>
</dbReference>
<dbReference type="InterPro" id="IPR031447">
    <property type="entry name" value="MNR"/>
</dbReference>
<dbReference type="PANTHER" id="PTHR15732:SF4">
    <property type="entry name" value="PROTEIN MOONRAKER"/>
    <property type="match status" value="1"/>
</dbReference>
<evidence type="ECO:0000256" key="1">
    <source>
        <dbReference type="SAM" id="MobiDB-lite"/>
    </source>
</evidence>
<feature type="compositionally biased region" description="Basic and acidic residues" evidence="1">
    <location>
        <begin position="652"/>
        <end position="666"/>
    </location>
</feature>
<feature type="compositionally biased region" description="Basic and acidic residues" evidence="1">
    <location>
        <begin position="225"/>
        <end position="246"/>
    </location>
</feature>
<feature type="region of interest" description="Disordered" evidence="1">
    <location>
        <begin position="82"/>
        <end position="149"/>
    </location>
</feature>
<feature type="region of interest" description="Disordered" evidence="1">
    <location>
        <begin position="429"/>
        <end position="461"/>
    </location>
</feature>
<accession>A0A914BEW6</accession>
<evidence type="ECO:0008006" key="4">
    <source>
        <dbReference type="Google" id="ProtNLM"/>
    </source>
</evidence>
<feature type="region of interest" description="Disordered" evidence="1">
    <location>
        <begin position="570"/>
        <end position="666"/>
    </location>
</feature>
<dbReference type="Pfam" id="PF15718">
    <property type="entry name" value="MNR"/>
    <property type="match status" value="3"/>
</dbReference>
<feature type="compositionally biased region" description="Polar residues" evidence="1">
    <location>
        <begin position="505"/>
        <end position="519"/>
    </location>
</feature>
<feature type="compositionally biased region" description="Basic and acidic residues" evidence="1">
    <location>
        <begin position="432"/>
        <end position="442"/>
    </location>
</feature>
<dbReference type="OMA" id="LERPWNG"/>
<feature type="compositionally biased region" description="Polar residues" evidence="1">
    <location>
        <begin position="129"/>
        <end position="138"/>
    </location>
</feature>
<reference evidence="2" key="1">
    <citation type="submission" date="2022-11" db="UniProtKB">
        <authorList>
            <consortium name="EnsemblMetazoa"/>
        </authorList>
    </citation>
    <scope>IDENTIFICATION</scope>
</reference>
<keyword evidence="3" id="KW-1185">Reference proteome</keyword>
<name>A0A914BEW6_PATMI</name>
<dbReference type="GeneID" id="119742696"/>
<feature type="compositionally biased region" description="Low complexity" evidence="1">
    <location>
        <begin position="449"/>
        <end position="461"/>
    </location>
</feature>
<feature type="compositionally biased region" description="Pro residues" evidence="1">
    <location>
        <begin position="370"/>
        <end position="382"/>
    </location>
</feature>
<feature type="region of interest" description="Disordered" evidence="1">
    <location>
        <begin position="499"/>
        <end position="529"/>
    </location>
</feature>
<dbReference type="OrthoDB" id="10072648at2759"/>
<feature type="compositionally biased region" description="Basic residues" evidence="1">
    <location>
        <begin position="609"/>
        <end position="619"/>
    </location>
</feature>
<evidence type="ECO:0000313" key="3">
    <source>
        <dbReference type="Proteomes" id="UP000887568"/>
    </source>
</evidence>
<sequence length="1073" mass="120453">MFHQNQLQFNLDVPSLPGNLAARYRHPGPLVIEKLGGGTTNAESAPEKPKDPPVKFTTISEDRLSTAVRLARLDLKNIASKSQTPDINKLSRQEPRAGKKSKPKQSPSGKNHQRLHNTNVRFSERFTDPNESQRSVETQTRKSKKRTKDTIVLWPVNSYGLVLNAQQHQQGDAGNRGGVSPPSRELALSPNSRQAQEIRRLRSELKTYMKKVEELSIKASQQRQEAAKKDWEDAEEDPRRAARAAEHASRSARLLYSLQQQVREIQEELDKLGPGKVRHTKKSRALNRLAAAHRGAVRALQSFLHHLPSEIDHRSGLPPHYQELALLIRQLSLCCSQLDVEESGIPEGVLNILEQAKDFQDALSQQISSPPRPKANPVPQPHASPRRRLAFETNTVRVPHGKPAPRATVSKNLRVDQRYASPMALNPHHYRVRETPERDTDPPRATTRGTSHTTPHATPGPATVERLRQTVVNNKATPGSPERNAALRAGLEALLRAGGHAQGPAHSTQPATKMLQQQPAGRARKQPAVNGFKAPSKSLILPAKLKAARERLQRARTIPRDAHFIQETLASKLKHRDPAGQTGTADPAARPQDDGAAKPAWTPPGSPRSFHKVSPRARRVSVSSENEDGSVIDWEHSPRRRKVNFNLEEESQDKKDPRREGERRLDPDLMEREIARQAWLDREAVKQLKHLDRGVEADGHPPVPPHWLEEVEQALTDRLRPLIDKAEATAKEQERIQNSTTQSLHHQLSQRAAQATSNNAELLSDLLLDDILADTALEFHRIERDEQLDQQARQLVEAPTVEGMLQSLEKMELMEDEIRRRWKRVEYIEQEELGGKSIPHREAKWMMGTPLDGEFLESFPGDIPTSHTSMQFTKSRPRDTNRSHPSVSTARPLYDMNIPARTNASIHPTLGGDDGDNGVRPPAGNDVQIIEMDSRENATEPIGDTPGTTVDQTHHMNILHTLLDNKSNVAAAVRPGTVLGSKESGTRPVLNRPRFPLFIPLDTMSRIRDHRVRFQHHLKRTSHWAYGTFDPWRLVEEVSDEIVSEIIKDVSSEVGDIMGHCVDDLYKAEFDMT</sequence>
<dbReference type="EnsemblMetazoa" id="XM_038218860.1">
    <property type="protein sequence ID" value="XP_038074788.1"/>
    <property type="gene ID" value="LOC119742696"/>
</dbReference>
<dbReference type="GO" id="GO:0071539">
    <property type="term" value="P:protein localization to centrosome"/>
    <property type="evidence" value="ECO:0007669"/>
    <property type="project" value="TreeGrafter"/>
</dbReference>
<dbReference type="AlphaFoldDB" id="A0A914BEW6"/>